<dbReference type="AlphaFoldDB" id="A0A242MDU2"/>
<proteinExistence type="predicted"/>
<evidence type="ECO:0000313" key="1">
    <source>
        <dbReference type="EMBL" id="OTP69464.1"/>
    </source>
</evidence>
<organism evidence="1 2">
    <name type="scientific">Caballeronia sordidicola</name>
    <name type="common">Burkholderia sordidicola</name>
    <dbReference type="NCBI Taxonomy" id="196367"/>
    <lineage>
        <taxon>Bacteria</taxon>
        <taxon>Pseudomonadati</taxon>
        <taxon>Pseudomonadota</taxon>
        <taxon>Betaproteobacteria</taxon>
        <taxon>Burkholderiales</taxon>
        <taxon>Burkholderiaceae</taxon>
        <taxon>Caballeronia</taxon>
    </lineage>
</organism>
<protein>
    <submittedName>
        <fullName evidence="1">Uncharacterized protein</fullName>
    </submittedName>
</protein>
<evidence type="ECO:0000313" key="2">
    <source>
        <dbReference type="Proteomes" id="UP000195221"/>
    </source>
</evidence>
<accession>A0A242MDU2</accession>
<sequence>MPTTFTGAETVLKPITFGELLEPKAMLTPSQLRYSAWRNLGIALINECFAHGIFSLLREIESTTQKNAHSYLGFIVAGHVFRTDIGTCEKSGFDLFTQATDQGFAGWSLTAHDDALHLEAPTGTLPFRSFRQDMTAALASMNVEAVGGAQ</sequence>
<reference evidence="1 2" key="1">
    <citation type="submission" date="2017-03" db="EMBL/GenBank/DDBJ databases">
        <title>Genome analysis of strain PAMC 26577.</title>
        <authorList>
            <person name="Oh H.-M."/>
            <person name="Yang J.-A."/>
        </authorList>
    </citation>
    <scope>NUCLEOTIDE SEQUENCE [LARGE SCALE GENOMIC DNA]</scope>
    <source>
        <strain evidence="1 2">PAMC 26577</strain>
    </source>
</reference>
<dbReference type="Proteomes" id="UP000195221">
    <property type="component" value="Unassembled WGS sequence"/>
</dbReference>
<dbReference type="RefSeq" id="WP_075359854.1">
    <property type="nucleotide sequence ID" value="NZ_MSRG01000081.1"/>
</dbReference>
<dbReference type="EMBL" id="NBTZ01000115">
    <property type="protein sequence ID" value="OTP69464.1"/>
    <property type="molecule type" value="Genomic_DNA"/>
</dbReference>
<gene>
    <name evidence="1" type="ORF">PAMC26577_30965</name>
</gene>
<comment type="caution">
    <text evidence="1">The sequence shown here is derived from an EMBL/GenBank/DDBJ whole genome shotgun (WGS) entry which is preliminary data.</text>
</comment>
<name>A0A242MDU2_CABSO</name>